<reference evidence="1 2" key="1">
    <citation type="submission" date="2018-10" db="EMBL/GenBank/DDBJ databases">
        <title>Genome assembly for a Yunnan-Guizhou Plateau 3E fish, Anabarilius grahami (Regan), and its evolutionary and genetic applications.</title>
        <authorList>
            <person name="Jiang W."/>
        </authorList>
    </citation>
    <scope>NUCLEOTIDE SEQUENCE [LARGE SCALE GENOMIC DNA]</scope>
    <source>
        <strain evidence="1">AG-KIZ</strain>
        <tissue evidence="1">Muscle</tissue>
    </source>
</reference>
<sequence>MVEEEGAEAASFSSKPPCPAYVELLEVVERAAGRLQLPWERVRKEPVRGRLDERFLSDHNPVIPVSLPFLPDLHTEVRKAWKNPYSGEFR</sequence>
<protein>
    <submittedName>
        <fullName evidence="1">Uncharacterized protein</fullName>
    </submittedName>
</protein>
<proteinExistence type="predicted"/>
<dbReference type="Proteomes" id="UP000281406">
    <property type="component" value="Unassembled WGS sequence"/>
</dbReference>
<dbReference type="AlphaFoldDB" id="A0A3N0YTF9"/>
<evidence type="ECO:0000313" key="1">
    <source>
        <dbReference type="EMBL" id="ROL49487.1"/>
    </source>
</evidence>
<organism evidence="1 2">
    <name type="scientific">Anabarilius grahami</name>
    <name type="common">Kanglang fish</name>
    <name type="synonym">Barilius grahami</name>
    <dbReference type="NCBI Taxonomy" id="495550"/>
    <lineage>
        <taxon>Eukaryota</taxon>
        <taxon>Metazoa</taxon>
        <taxon>Chordata</taxon>
        <taxon>Craniata</taxon>
        <taxon>Vertebrata</taxon>
        <taxon>Euteleostomi</taxon>
        <taxon>Actinopterygii</taxon>
        <taxon>Neopterygii</taxon>
        <taxon>Teleostei</taxon>
        <taxon>Ostariophysi</taxon>
        <taxon>Cypriniformes</taxon>
        <taxon>Xenocyprididae</taxon>
        <taxon>Xenocypridinae</taxon>
        <taxon>Xenocypridinae incertae sedis</taxon>
        <taxon>Anabarilius</taxon>
    </lineage>
</organism>
<name>A0A3N0YTF9_ANAGA</name>
<keyword evidence="2" id="KW-1185">Reference proteome</keyword>
<comment type="caution">
    <text evidence="1">The sequence shown here is derived from an EMBL/GenBank/DDBJ whole genome shotgun (WGS) entry which is preliminary data.</text>
</comment>
<evidence type="ECO:0000313" key="2">
    <source>
        <dbReference type="Proteomes" id="UP000281406"/>
    </source>
</evidence>
<gene>
    <name evidence="1" type="ORF">DPX16_15813</name>
</gene>
<accession>A0A3N0YTF9</accession>
<dbReference type="EMBL" id="RJVU01026577">
    <property type="protein sequence ID" value="ROL49487.1"/>
    <property type="molecule type" value="Genomic_DNA"/>
</dbReference>